<gene>
    <name evidence="2" type="ORF">GBAR_LOCUS8662</name>
</gene>
<evidence type="ECO:0000313" key="2">
    <source>
        <dbReference type="EMBL" id="CAI8013725.1"/>
    </source>
</evidence>
<accession>A0AA35RLG3</accession>
<organism evidence="2 3">
    <name type="scientific">Geodia barretti</name>
    <name type="common">Barrett's horny sponge</name>
    <dbReference type="NCBI Taxonomy" id="519541"/>
    <lineage>
        <taxon>Eukaryota</taxon>
        <taxon>Metazoa</taxon>
        <taxon>Porifera</taxon>
        <taxon>Demospongiae</taxon>
        <taxon>Heteroscleromorpha</taxon>
        <taxon>Tetractinellida</taxon>
        <taxon>Astrophorina</taxon>
        <taxon>Geodiidae</taxon>
        <taxon>Geodia</taxon>
    </lineage>
</organism>
<reference evidence="2" key="1">
    <citation type="submission" date="2023-03" db="EMBL/GenBank/DDBJ databases">
        <authorList>
            <person name="Steffen K."/>
            <person name="Cardenas P."/>
        </authorList>
    </citation>
    <scope>NUCLEOTIDE SEQUENCE</scope>
</reference>
<evidence type="ECO:0000313" key="3">
    <source>
        <dbReference type="Proteomes" id="UP001174909"/>
    </source>
</evidence>
<dbReference type="AlphaFoldDB" id="A0AA35RLG3"/>
<feature type="region of interest" description="Disordered" evidence="1">
    <location>
        <begin position="1"/>
        <end position="62"/>
    </location>
</feature>
<evidence type="ECO:0000256" key="1">
    <source>
        <dbReference type="SAM" id="MobiDB-lite"/>
    </source>
</evidence>
<protein>
    <submittedName>
        <fullName evidence="2">Uncharacterized protein</fullName>
    </submittedName>
</protein>
<comment type="caution">
    <text evidence="2">The sequence shown here is derived from an EMBL/GenBank/DDBJ whole genome shotgun (WGS) entry which is preliminary data.</text>
</comment>
<dbReference type="EMBL" id="CASHTH010001288">
    <property type="protein sequence ID" value="CAI8013725.1"/>
    <property type="molecule type" value="Genomic_DNA"/>
</dbReference>
<proteinExistence type="predicted"/>
<keyword evidence="3" id="KW-1185">Reference proteome</keyword>
<name>A0AA35RLG3_GEOBA</name>
<feature type="compositionally biased region" description="Basic and acidic residues" evidence="1">
    <location>
        <begin position="22"/>
        <end position="35"/>
    </location>
</feature>
<sequence>MSKALLKKSLAFVRSGNSNDGEPNHSKGKDNSERKSLKKKVKTRVQTPPARLSTTTMGQPERDEAVAKKNNMLYFTKRRVMKTKVIKRVAESGVTDKRPTCLSPEQMALEKRRILLQSRKKRATKKRLQEKNPFSIFSIPHLTS</sequence>
<dbReference type="Proteomes" id="UP001174909">
    <property type="component" value="Unassembled WGS sequence"/>
</dbReference>